<accession>C7MHR7</accession>
<dbReference type="STRING" id="446465.Bfae_28190"/>
<organism evidence="9 10">
    <name type="scientific">Brachybacterium faecium (strain ATCC 43885 / DSM 4810 / JCM 11609 / LMG 19847 / NBRC 14762 / NCIMB 9860 / 6-10)</name>
    <dbReference type="NCBI Taxonomy" id="446465"/>
    <lineage>
        <taxon>Bacteria</taxon>
        <taxon>Bacillati</taxon>
        <taxon>Actinomycetota</taxon>
        <taxon>Actinomycetes</taxon>
        <taxon>Micrococcales</taxon>
        <taxon>Dermabacteraceae</taxon>
        <taxon>Brachybacterium</taxon>
    </lineage>
</organism>
<evidence type="ECO:0000313" key="9">
    <source>
        <dbReference type="EMBL" id="ACU86584.1"/>
    </source>
</evidence>
<protein>
    <submittedName>
        <fullName evidence="9">Theronine dehydrogenase-like Zn-dependent dehydrogenase</fullName>
        <ecNumber evidence="9">1.1.1.14</ecNumber>
    </submittedName>
</protein>
<dbReference type="EC" id="1.1.1.14" evidence="9"/>
<dbReference type="PANTHER" id="PTHR43161:SF9">
    <property type="entry name" value="SORBITOL DEHYDROGENASE"/>
    <property type="match status" value="1"/>
</dbReference>
<dbReference type="Pfam" id="PF00107">
    <property type="entry name" value="ADH_zinc_N"/>
    <property type="match status" value="1"/>
</dbReference>
<sequence>MSAALPKAPEATMRVSALHGVGDLRLTERPVPVPGRGEVLVRVAAVGVCGSDTHYYTQGRIGPFVVDRPLVLGHEASGRIVGVGEAVDPRRIGSRVSIEPQRPCRSCTECKAGRYNLCPHMEFFATPPIDGAFAEMVVIEDDFAHDVPDSISDAAAALVEPLSVGIWACQKACIGAGSRVLIAGAGPVGIIIAQVAGAFGASEVHISDLSDERLGFARAHGATHTHRADSPVDDLGVDAFIDASGAEPAIRAGISAVRPAGSVVLVGLGADEAVLPVNLLQNRELVLTGVFRYANTWPLAIRLLAEGRIDLDCLVTGRHGLADAESALTSGSTPRSMKSLVMPQL</sequence>
<dbReference type="InterPro" id="IPR002328">
    <property type="entry name" value="ADH_Zn_CS"/>
</dbReference>
<evidence type="ECO:0000256" key="4">
    <source>
        <dbReference type="ARBA" id="ARBA00022833"/>
    </source>
</evidence>
<dbReference type="KEGG" id="bfa:Bfae_28190"/>
<feature type="domain" description="Enoyl reductase (ER)" evidence="8">
    <location>
        <begin position="20"/>
        <end position="341"/>
    </location>
</feature>
<evidence type="ECO:0000256" key="6">
    <source>
        <dbReference type="RuleBase" id="RU361277"/>
    </source>
</evidence>
<dbReference type="InterPro" id="IPR011032">
    <property type="entry name" value="GroES-like_sf"/>
</dbReference>
<dbReference type="InterPro" id="IPR036291">
    <property type="entry name" value="NAD(P)-bd_dom_sf"/>
</dbReference>
<evidence type="ECO:0000259" key="8">
    <source>
        <dbReference type="SMART" id="SM00829"/>
    </source>
</evidence>
<name>C7MHR7_BRAFD</name>
<evidence type="ECO:0000256" key="2">
    <source>
        <dbReference type="ARBA" id="ARBA00008072"/>
    </source>
</evidence>
<keyword evidence="5 9" id="KW-0560">Oxidoreductase</keyword>
<dbReference type="PANTHER" id="PTHR43161">
    <property type="entry name" value="SORBITOL DEHYDROGENASE"/>
    <property type="match status" value="1"/>
</dbReference>
<dbReference type="Gene3D" id="3.90.180.10">
    <property type="entry name" value="Medium-chain alcohol dehydrogenases, catalytic domain"/>
    <property type="match status" value="1"/>
</dbReference>
<dbReference type="InterPro" id="IPR013154">
    <property type="entry name" value="ADH-like_N"/>
</dbReference>
<dbReference type="AlphaFoldDB" id="C7MHR7"/>
<evidence type="ECO:0000256" key="3">
    <source>
        <dbReference type="ARBA" id="ARBA00022723"/>
    </source>
</evidence>
<dbReference type="GO" id="GO:0008270">
    <property type="term" value="F:zinc ion binding"/>
    <property type="evidence" value="ECO:0007669"/>
    <property type="project" value="InterPro"/>
</dbReference>
<proteinExistence type="inferred from homology"/>
<dbReference type="SUPFAM" id="SSF50129">
    <property type="entry name" value="GroES-like"/>
    <property type="match status" value="1"/>
</dbReference>
<dbReference type="Proteomes" id="UP000001919">
    <property type="component" value="Chromosome"/>
</dbReference>
<dbReference type="PATRIC" id="fig|446465.5.peg.2777"/>
<dbReference type="InterPro" id="IPR013149">
    <property type="entry name" value="ADH-like_C"/>
</dbReference>
<evidence type="ECO:0000256" key="1">
    <source>
        <dbReference type="ARBA" id="ARBA00001947"/>
    </source>
</evidence>
<keyword evidence="3 6" id="KW-0479">Metal-binding</keyword>
<evidence type="ECO:0000313" key="10">
    <source>
        <dbReference type="Proteomes" id="UP000001919"/>
    </source>
</evidence>
<feature type="compositionally biased region" description="Polar residues" evidence="7">
    <location>
        <begin position="327"/>
        <end position="336"/>
    </location>
</feature>
<evidence type="ECO:0000256" key="5">
    <source>
        <dbReference type="ARBA" id="ARBA00023002"/>
    </source>
</evidence>
<reference evidence="9 10" key="1">
    <citation type="journal article" date="2009" name="Stand. Genomic Sci.">
        <title>Complete genome sequence of Brachybacterium faecium type strain (Schefferle 6-10).</title>
        <authorList>
            <person name="Lapidus A."/>
            <person name="Pukall R."/>
            <person name="Labuttii K."/>
            <person name="Copeland A."/>
            <person name="Del Rio T.G."/>
            <person name="Nolan M."/>
            <person name="Chen F."/>
            <person name="Lucas S."/>
            <person name="Tice H."/>
            <person name="Cheng J.F."/>
            <person name="Bruce D."/>
            <person name="Goodwin L."/>
            <person name="Pitluck S."/>
            <person name="Rohde M."/>
            <person name="Goker M."/>
            <person name="Pati A."/>
            <person name="Ivanova N."/>
            <person name="Mavrommatis K."/>
            <person name="Chen A."/>
            <person name="Palaniappan K."/>
            <person name="D'haeseleer P."/>
            <person name="Chain P."/>
            <person name="Bristow J."/>
            <person name="Eisen J.A."/>
            <person name="Markowitz V."/>
            <person name="Hugenholtz P."/>
            <person name="Kyrpides N.C."/>
            <person name="Klenk H.P."/>
        </authorList>
    </citation>
    <scope>NUCLEOTIDE SEQUENCE [LARGE SCALE GENOMIC DNA]</scope>
    <source>
        <strain evidence="10">ATCC 43885 / DSM 4810 / JCM 11609 / LMG 19847 / NBRC 14762 / NCIMB 9860 / 6-10</strain>
    </source>
</reference>
<gene>
    <name evidence="9" type="ordered locus">Bfae_28190</name>
</gene>
<dbReference type="CDD" id="cd05285">
    <property type="entry name" value="sorbitol_DH"/>
    <property type="match status" value="1"/>
</dbReference>
<dbReference type="Gene3D" id="3.40.50.720">
    <property type="entry name" value="NAD(P)-binding Rossmann-like Domain"/>
    <property type="match status" value="1"/>
</dbReference>
<dbReference type="EMBL" id="CP001643">
    <property type="protein sequence ID" value="ACU86584.1"/>
    <property type="molecule type" value="Genomic_DNA"/>
</dbReference>
<dbReference type="PROSITE" id="PS00059">
    <property type="entry name" value="ADH_ZINC"/>
    <property type="match status" value="1"/>
</dbReference>
<keyword evidence="10" id="KW-1185">Reference proteome</keyword>
<dbReference type="HOGENOM" id="CLU_026673_11_5_11"/>
<comment type="similarity">
    <text evidence="2 6">Belongs to the zinc-containing alcohol dehydrogenase family.</text>
</comment>
<dbReference type="InterPro" id="IPR045306">
    <property type="entry name" value="SDH-like"/>
</dbReference>
<dbReference type="InterPro" id="IPR020843">
    <property type="entry name" value="ER"/>
</dbReference>
<dbReference type="SUPFAM" id="SSF51735">
    <property type="entry name" value="NAD(P)-binding Rossmann-fold domains"/>
    <property type="match status" value="1"/>
</dbReference>
<dbReference type="Pfam" id="PF08240">
    <property type="entry name" value="ADH_N"/>
    <property type="match status" value="1"/>
</dbReference>
<feature type="region of interest" description="Disordered" evidence="7">
    <location>
        <begin position="326"/>
        <end position="345"/>
    </location>
</feature>
<evidence type="ECO:0000256" key="7">
    <source>
        <dbReference type="SAM" id="MobiDB-lite"/>
    </source>
</evidence>
<dbReference type="OrthoDB" id="9797931at2"/>
<keyword evidence="4 6" id="KW-0862">Zinc</keyword>
<dbReference type="eggNOG" id="COG1063">
    <property type="taxonomic scope" value="Bacteria"/>
</dbReference>
<comment type="cofactor">
    <cofactor evidence="1 6">
        <name>Zn(2+)</name>
        <dbReference type="ChEBI" id="CHEBI:29105"/>
    </cofactor>
</comment>
<dbReference type="GO" id="GO:0003939">
    <property type="term" value="F:L-iditol 2-dehydrogenase (NAD+) activity"/>
    <property type="evidence" value="ECO:0007669"/>
    <property type="project" value="UniProtKB-EC"/>
</dbReference>
<dbReference type="SMART" id="SM00829">
    <property type="entry name" value="PKS_ER"/>
    <property type="match status" value="1"/>
</dbReference>